<feature type="transmembrane region" description="Helical" evidence="1">
    <location>
        <begin position="121"/>
        <end position="138"/>
    </location>
</feature>
<feature type="transmembrane region" description="Helical" evidence="1">
    <location>
        <begin position="150"/>
        <end position="170"/>
    </location>
</feature>
<feature type="transmembrane region" description="Helical" evidence="1">
    <location>
        <begin position="176"/>
        <end position="198"/>
    </location>
</feature>
<feature type="domain" description="VIT" evidence="2">
    <location>
        <begin position="356"/>
        <end position="485"/>
    </location>
</feature>
<dbReference type="InterPro" id="IPR013424">
    <property type="entry name" value="Ice-binding_C"/>
</dbReference>
<dbReference type="Pfam" id="PF07589">
    <property type="entry name" value="PEP-CTERM"/>
    <property type="match status" value="1"/>
</dbReference>
<proteinExistence type="predicted"/>
<dbReference type="RefSeq" id="WP_264500368.1">
    <property type="nucleotide sequence ID" value="NZ_JAPDDS010000003.1"/>
</dbReference>
<gene>
    <name evidence="3" type="ORF">OKA04_06670</name>
</gene>
<dbReference type="NCBIfam" id="TIGR02595">
    <property type="entry name" value="PEP_CTERM"/>
    <property type="match status" value="1"/>
</dbReference>
<dbReference type="Proteomes" id="UP001207930">
    <property type="component" value="Unassembled WGS sequence"/>
</dbReference>
<dbReference type="Pfam" id="PF08487">
    <property type="entry name" value="VIT"/>
    <property type="match status" value="1"/>
</dbReference>
<evidence type="ECO:0000313" key="4">
    <source>
        <dbReference type="Proteomes" id="UP001207930"/>
    </source>
</evidence>
<keyword evidence="1" id="KW-0812">Transmembrane</keyword>
<evidence type="ECO:0000313" key="3">
    <source>
        <dbReference type="EMBL" id="MCW1884408.1"/>
    </source>
</evidence>
<keyword evidence="1" id="KW-1133">Transmembrane helix</keyword>
<keyword evidence="1" id="KW-0472">Membrane</keyword>
<sequence>MKTWTSQAEKRLGEYLDERVRREGFDGEDADELKSDLRRHIHEEAEKDSSGSIGLMQLETILSRLDVGYQPPPELTTKRARGRRSSIATWTFGVVMPLLVVILELISSFCGGVFFDPIPTWWHALLILLVPGVNAWLLKGAPGGRESGKGFVAGLVLVVSAFYALLFLPLAPLSAIALIFFGFGILSLTPIIAGIVTWRIGRGMRRESADAPRYRRGWRVGFAIAVVTLVALEGPALWTRSQLATASGDGDSREAAIERLRTFHSSRTLLRACYERNGEMGRVTDIAGWIERGWEIPASIFGMRIPPDIDPAKSRDVFFRVTGKPFTSVAPPRTVTEFGSRGSRGDTREWEFDDHVGSDDVAVRLKNLDMTESRFDGHVDPRSRLGYGEWTMVFHNRAANAQEARCQVLLPRGGRVSRLTLWVNGEEREAAFNAVSKVKAAYKAVAVVQRRDPVLVTMCGPDTVMVQCFPVPAGGDMKIRFGITAPLDGDLWEMPRILERNFGLKESLEHSVWMQSEGTFDLLEQGAAPRTAAVDGPGRSMALSLPPSAVSGGLLAVKATAVSGEAPTVWCEDKFSPVHERYLVREPKKIHRKPEGKLLVVIDGSVSMEASKPWLLQALNGRNADILLANDGVKPITVRELRDHRFTGGRDNEPALREAVRRAKSGEVGEIVWLHGPQAVGLSQAEALLQLIERGTRIPVIHEVMAAPGPNRLAEALQSSGAMRRGPALLNPLEDLSAFLDTLGLERDETAWHWRRSATPPTDLGNPVWDHLARQWAMESIDSPLSTIPEIDRPALAARYQLVTRVSGAVVLETMEQFKQHGLEPVDASSVPQVPNVPEPSTAMLVMLGTVAAVCRRRREKPTPQPATPPAT</sequence>
<keyword evidence="4" id="KW-1185">Reference proteome</keyword>
<feature type="transmembrane region" description="Helical" evidence="1">
    <location>
        <begin position="87"/>
        <end position="115"/>
    </location>
</feature>
<evidence type="ECO:0000259" key="2">
    <source>
        <dbReference type="PROSITE" id="PS51468"/>
    </source>
</evidence>
<dbReference type="InterPro" id="IPR013694">
    <property type="entry name" value="VIT"/>
</dbReference>
<comment type="caution">
    <text evidence="3">The sequence shown here is derived from an EMBL/GenBank/DDBJ whole genome shotgun (WGS) entry which is preliminary data.</text>
</comment>
<protein>
    <submittedName>
        <fullName evidence="3">PEP-CTERM sorting domain-containing protein</fullName>
    </submittedName>
</protein>
<reference evidence="3 4" key="1">
    <citation type="submission" date="2022-10" db="EMBL/GenBank/DDBJ databases">
        <title>Luteolibacter flavescens strain MCCC 1K03193, whole genome shotgun sequencing project.</title>
        <authorList>
            <person name="Zhao G."/>
            <person name="Shen L."/>
        </authorList>
    </citation>
    <scope>NUCLEOTIDE SEQUENCE [LARGE SCALE GENOMIC DNA]</scope>
    <source>
        <strain evidence="3 4">MCCC 1K03193</strain>
    </source>
</reference>
<evidence type="ECO:0000256" key="1">
    <source>
        <dbReference type="SAM" id="Phobius"/>
    </source>
</evidence>
<feature type="transmembrane region" description="Helical" evidence="1">
    <location>
        <begin position="218"/>
        <end position="238"/>
    </location>
</feature>
<name>A0ABT3FLE8_9BACT</name>
<dbReference type="PROSITE" id="PS51468">
    <property type="entry name" value="VIT"/>
    <property type="match status" value="1"/>
</dbReference>
<organism evidence="3 4">
    <name type="scientific">Luteolibacter flavescens</name>
    <dbReference type="NCBI Taxonomy" id="1859460"/>
    <lineage>
        <taxon>Bacteria</taxon>
        <taxon>Pseudomonadati</taxon>
        <taxon>Verrucomicrobiota</taxon>
        <taxon>Verrucomicrobiia</taxon>
        <taxon>Verrucomicrobiales</taxon>
        <taxon>Verrucomicrobiaceae</taxon>
        <taxon>Luteolibacter</taxon>
    </lineage>
</organism>
<accession>A0ABT3FLE8</accession>
<dbReference type="EMBL" id="JAPDDS010000003">
    <property type="protein sequence ID" value="MCW1884408.1"/>
    <property type="molecule type" value="Genomic_DNA"/>
</dbReference>